<dbReference type="EMBL" id="UINC01096179">
    <property type="protein sequence ID" value="SVC52847.1"/>
    <property type="molecule type" value="Genomic_DNA"/>
</dbReference>
<gene>
    <name evidence="1" type="ORF">METZ01_LOCUS305701</name>
</gene>
<accession>A0A382MYF5</accession>
<reference evidence="1" key="1">
    <citation type="submission" date="2018-05" db="EMBL/GenBank/DDBJ databases">
        <authorList>
            <person name="Lanie J.A."/>
            <person name="Ng W.-L."/>
            <person name="Kazmierczak K.M."/>
            <person name="Andrzejewski T.M."/>
            <person name="Davidsen T.M."/>
            <person name="Wayne K.J."/>
            <person name="Tettelin H."/>
            <person name="Glass J.I."/>
            <person name="Rusch D."/>
            <person name="Podicherti R."/>
            <person name="Tsui H.-C.T."/>
            <person name="Winkler M.E."/>
        </authorList>
    </citation>
    <scope>NUCLEOTIDE SEQUENCE</scope>
</reference>
<proteinExistence type="predicted"/>
<evidence type="ECO:0000313" key="1">
    <source>
        <dbReference type="EMBL" id="SVC52847.1"/>
    </source>
</evidence>
<dbReference type="AlphaFoldDB" id="A0A382MYF5"/>
<sequence>MCALCGVLGGRGHWTDSAATPEAFAARQQVHTRARERQQRTRLVNQILSHYGLHLGDWSAGGHLLRGRTGRTAIVNNLSEMWAATENLTRSDFDPLEEDLLRSLDEY</sequence>
<name>A0A382MYF5_9ZZZZ</name>
<protein>
    <submittedName>
        <fullName evidence="1">Uncharacterized protein</fullName>
    </submittedName>
</protein>
<organism evidence="1">
    <name type="scientific">marine metagenome</name>
    <dbReference type="NCBI Taxonomy" id="408172"/>
    <lineage>
        <taxon>unclassified sequences</taxon>
        <taxon>metagenomes</taxon>
        <taxon>ecological metagenomes</taxon>
    </lineage>
</organism>